<dbReference type="InterPro" id="IPR007373">
    <property type="entry name" value="Thiamin_PyroPKinase_B1-bd"/>
</dbReference>
<evidence type="ECO:0000256" key="2">
    <source>
        <dbReference type="ARBA" id="ARBA00006785"/>
    </source>
</evidence>
<dbReference type="InterPro" id="IPR006282">
    <property type="entry name" value="Thi_PPkinase"/>
</dbReference>
<dbReference type="InterPro" id="IPR036371">
    <property type="entry name" value="TPK_B1-bd_sf"/>
</dbReference>
<dbReference type="PANTHER" id="PTHR13622:SF8">
    <property type="entry name" value="THIAMIN PYROPHOSPHOKINASE 1"/>
    <property type="match status" value="1"/>
</dbReference>
<dbReference type="Gene3D" id="2.60.120.320">
    <property type="entry name" value="Thiamin pyrophosphokinase, thiamin-binding domain"/>
    <property type="match status" value="1"/>
</dbReference>
<dbReference type="GO" id="GO:0004788">
    <property type="term" value="F:thiamine diphosphokinase activity"/>
    <property type="evidence" value="ECO:0007669"/>
    <property type="project" value="UniProtKB-UniRule"/>
</dbReference>
<name>A0A1V9ZHH3_ACHHY</name>
<dbReference type="EC" id="2.7.6.2" evidence="7"/>
<dbReference type="Gene3D" id="3.40.50.10240">
    <property type="entry name" value="Thiamin pyrophosphokinase, catalytic domain"/>
    <property type="match status" value="1"/>
</dbReference>
<dbReference type="OrthoDB" id="25149at2759"/>
<evidence type="ECO:0000256" key="5">
    <source>
        <dbReference type="ARBA" id="ARBA00022777"/>
    </source>
</evidence>
<dbReference type="FunFam" id="2.60.120.320:FF:000001">
    <property type="entry name" value="Thiamine pyrophosphokinase"/>
    <property type="match status" value="1"/>
</dbReference>
<evidence type="ECO:0000256" key="7">
    <source>
        <dbReference type="PIRNR" id="PIRNR031057"/>
    </source>
</evidence>
<dbReference type="PIRSF" id="PIRSF031057">
    <property type="entry name" value="Thiamin_pyrophosphokinase"/>
    <property type="match status" value="1"/>
</dbReference>
<evidence type="ECO:0000256" key="4">
    <source>
        <dbReference type="ARBA" id="ARBA00022741"/>
    </source>
</evidence>
<gene>
    <name evidence="9" type="ORF">ACHHYP_12307</name>
</gene>
<dbReference type="Proteomes" id="UP000243579">
    <property type="component" value="Unassembled WGS sequence"/>
</dbReference>
<comment type="catalytic activity">
    <reaction evidence="7">
        <text>thiamine + ATP = thiamine diphosphate + AMP + H(+)</text>
        <dbReference type="Rhea" id="RHEA:11576"/>
        <dbReference type="ChEBI" id="CHEBI:15378"/>
        <dbReference type="ChEBI" id="CHEBI:18385"/>
        <dbReference type="ChEBI" id="CHEBI:30616"/>
        <dbReference type="ChEBI" id="CHEBI:58937"/>
        <dbReference type="ChEBI" id="CHEBI:456215"/>
    </reaction>
</comment>
<dbReference type="STRING" id="1202772.A0A1V9ZHH3"/>
<evidence type="ECO:0000313" key="10">
    <source>
        <dbReference type="Proteomes" id="UP000243579"/>
    </source>
</evidence>
<dbReference type="SMART" id="SM00983">
    <property type="entry name" value="TPK_B1_binding"/>
    <property type="match status" value="1"/>
</dbReference>
<dbReference type="GO" id="GO:0005524">
    <property type="term" value="F:ATP binding"/>
    <property type="evidence" value="ECO:0007669"/>
    <property type="project" value="UniProtKB-UniRule"/>
</dbReference>
<dbReference type="GO" id="GO:0030975">
    <property type="term" value="F:thiamine binding"/>
    <property type="evidence" value="ECO:0007669"/>
    <property type="project" value="UniProtKB-UniRule"/>
</dbReference>
<dbReference type="Pfam" id="PF04263">
    <property type="entry name" value="TPK_catalytic"/>
    <property type="match status" value="1"/>
</dbReference>
<sequence>MHRRIGSSLMMRRYDNACLTRPTETPLALVIVNGVGFVPGFAALWPRATVTICADGGANKLHDVWKAKFVPQYVKGDLDSLRPEVADYFESKGTVIVKDPDQESNDLDKCLHLLQTLQSSMADNIKLKVLVLGAMGGRFDQEIQNINALYRWSSVFESMTLFSDHTSATLLLPGTHLIRPNFDVETRTCGLIPLGGVCKSVTTKGLKWDMTDFETTIGGFVSTSNHCLSDEITVENSDPLVWTTELQPL</sequence>
<comment type="caution">
    <text evidence="9">The sequence shown here is derived from an EMBL/GenBank/DDBJ whole genome shotgun (WGS) entry which is preliminary data.</text>
</comment>
<dbReference type="GO" id="GO:0006772">
    <property type="term" value="P:thiamine metabolic process"/>
    <property type="evidence" value="ECO:0007669"/>
    <property type="project" value="InterPro"/>
</dbReference>
<evidence type="ECO:0000256" key="6">
    <source>
        <dbReference type="ARBA" id="ARBA00022840"/>
    </source>
</evidence>
<dbReference type="InterPro" id="IPR016966">
    <property type="entry name" value="Thiamin_pyrophosphokinase_euk"/>
</dbReference>
<accession>A0A1V9ZHH3</accession>
<dbReference type="CDD" id="cd07995">
    <property type="entry name" value="TPK"/>
    <property type="match status" value="1"/>
</dbReference>
<dbReference type="InterPro" id="IPR007371">
    <property type="entry name" value="TPK_catalytic"/>
</dbReference>
<keyword evidence="3 7" id="KW-0808">Transferase</keyword>
<dbReference type="UniPathway" id="UPA00060">
    <property type="reaction ID" value="UER00597"/>
</dbReference>
<organism evidence="9 10">
    <name type="scientific">Achlya hypogyna</name>
    <name type="common">Oomycete</name>
    <name type="synonym">Protoachlya hypogyna</name>
    <dbReference type="NCBI Taxonomy" id="1202772"/>
    <lineage>
        <taxon>Eukaryota</taxon>
        <taxon>Sar</taxon>
        <taxon>Stramenopiles</taxon>
        <taxon>Oomycota</taxon>
        <taxon>Saprolegniomycetes</taxon>
        <taxon>Saprolegniales</taxon>
        <taxon>Achlyaceae</taxon>
        <taxon>Achlya</taxon>
    </lineage>
</organism>
<comment type="similarity">
    <text evidence="2 7">Belongs to the thiamine pyrophosphokinase family.</text>
</comment>
<feature type="domain" description="Thiamin pyrophosphokinase thiamin-binding" evidence="8">
    <location>
        <begin position="174"/>
        <end position="240"/>
    </location>
</feature>
<keyword evidence="6 7" id="KW-0067">ATP-binding</keyword>
<comment type="pathway">
    <text evidence="1 7">Cofactor biosynthesis; thiamine diphosphate biosynthesis; thiamine diphosphate from thiamine: step 1/1.</text>
</comment>
<dbReference type="NCBIfam" id="TIGR01378">
    <property type="entry name" value="thi_PPkinase"/>
    <property type="match status" value="1"/>
</dbReference>
<dbReference type="InterPro" id="IPR036759">
    <property type="entry name" value="TPK_catalytic_sf"/>
</dbReference>
<keyword evidence="5 7" id="KW-0418">Kinase</keyword>
<evidence type="ECO:0000313" key="9">
    <source>
        <dbReference type="EMBL" id="OQR97270.1"/>
    </source>
</evidence>
<dbReference type="AlphaFoldDB" id="A0A1V9ZHH3"/>
<dbReference type="GO" id="GO:0016301">
    <property type="term" value="F:kinase activity"/>
    <property type="evidence" value="ECO:0007669"/>
    <property type="project" value="UniProtKB-UniRule"/>
</dbReference>
<reference evidence="9 10" key="1">
    <citation type="journal article" date="2014" name="Genome Biol. Evol.">
        <title>The secreted proteins of Achlya hypogyna and Thraustotheca clavata identify the ancestral oomycete secretome and reveal gene acquisitions by horizontal gene transfer.</title>
        <authorList>
            <person name="Misner I."/>
            <person name="Blouin N."/>
            <person name="Leonard G."/>
            <person name="Richards T.A."/>
            <person name="Lane C.E."/>
        </authorList>
    </citation>
    <scope>NUCLEOTIDE SEQUENCE [LARGE SCALE GENOMIC DNA]</scope>
    <source>
        <strain evidence="9 10">ATCC 48635</strain>
    </source>
</reference>
<dbReference type="GO" id="GO:0009229">
    <property type="term" value="P:thiamine diphosphate biosynthetic process"/>
    <property type="evidence" value="ECO:0007669"/>
    <property type="project" value="UniProtKB-UniRule"/>
</dbReference>
<proteinExistence type="inferred from homology"/>
<dbReference type="SUPFAM" id="SSF63862">
    <property type="entry name" value="Thiamin pyrophosphokinase, substrate-binding domain"/>
    <property type="match status" value="1"/>
</dbReference>
<dbReference type="SUPFAM" id="SSF63999">
    <property type="entry name" value="Thiamin pyrophosphokinase, catalytic domain"/>
    <property type="match status" value="1"/>
</dbReference>
<evidence type="ECO:0000259" key="8">
    <source>
        <dbReference type="SMART" id="SM00983"/>
    </source>
</evidence>
<dbReference type="EMBL" id="JNBR01000120">
    <property type="protein sequence ID" value="OQR97270.1"/>
    <property type="molecule type" value="Genomic_DNA"/>
</dbReference>
<evidence type="ECO:0000256" key="1">
    <source>
        <dbReference type="ARBA" id="ARBA00005078"/>
    </source>
</evidence>
<protein>
    <recommendedName>
        <fullName evidence="7">Thiamine pyrophosphokinase</fullName>
        <ecNumber evidence="7">2.7.6.2</ecNumber>
    </recommendedName>
</protein>
<dbReference type="Pfam" id="PF04265">
    <property type="entry name" value="TPK_B1_binding"/>
    <property type="match status" value="1"/>
</dbReference>
<keyword evidence="4 7" id="KW-0547">Nucleotide-binding</keyword>
<keyword evidence="10" id="KW-1185">Reference proteome</keyword>
<dbReference type="PANTHER" id="PTHR13622">
    <property type="entry name" value="THIAMIN PYROPHOSPHOKINASE"/>
    <property type="match status" value="1"/>
</dbReference>
<evidence type="ECO:0000256" key="3">
    <source>
        <dbReference type="ARBA" id="ARBA00022679"/>
    </source>
</evidence>